<protein>
    <submittedName>
        <fullName evidence="3">Thioredoxin</fullName>
    </submittedName>
</protein>
<feature type="signal peptide" evidence="1">
    <location>
        <begin position="1"/>
        <end position="19"/>
    </location>
</feature>
<dbReference type="Proteomes" id="UP000048949">
    <property type="component" value="Unassembled WGS sequence"/>
</dbReference>
<accession>A0A0U1NJZ6</accession>
<sequence length="130" mass="14371">MKVSWVALGLCLAASVVQARGLEYQPRLDRDKLSQGATVLLDFRTDWCIACARHASIIDMLKEKNPALRAAITYIVVDYDTYGESGMAEKRQVTQNGTLLLLRGSRELGRVEGAVMNDSAIKELLELSLD</sequence>
<dbReference type="AlphaFoldDB" id="A0A0U1NJZ6"/>
<name>A0A0U1NJZ6_9RHOB</name>
<dbReference type="Pfam" id="PF00085">
    <property type="entry name" value="Thioredoxin"/>
    <property type="match status" value="1"/>
</dbReference>
<feature type="domain" description="Thioredoxin" evidence="2">
    <location>
        <begin position="34"/>
        <end position="120"/>
    </location>
</feature>
<evidence type="ECO:0000313" key="4">
    <source>
        <dbReference type="Proteomes" id="UP000048949"/>
    </source>
</evidence>
<reference evidence="3 4" key="1">
    <citation type="submission" date="2015-04" db="EMBL/GenBank/DDBJ databases">
        <authorList>
            <person name="Syromyatnikov M.Y."/>
            <person name="Popov V.N."/>
        </authorList>
    </citation>
    <scope>NUCLEOTIDE SEQUENCE [LARGE SCALE GENOMIC DNA]</scope>
    <source>
        <strain evidence="3 4">CECT 5292</strain>
    </source>
</reference>
<evidence type="ECO:0000256" key="1">
    <source>
        <dbReference type="SAM" id="SignalP"/>
    </source>
</evidence>
<dbReference type="EMBL" id="CVQV01000005">
    <property type="protein sequence ID" value="CRK75062.1"/>
    <property type="molecule type" value="Genomic_DNA"/>
</dbReference>
<evidence type="ECO:0000313" key="3">
    <source>
        <dbReference type="EMBL" id="CRK75062.1"/>
    </source>
</evidence>
<evidence type="ECO:0000259" key="2">
    <source>
        <dbReference type="Pfam" id="PF00085"/>
    </source>
</evidence>
<dbReference type="STRING" id="282199.GCA_001049735_01103"/>
<organism evidence="3 4">
    <name type="scientific">Nereida ignava</name>
    <dbReference type="NCBI Taxonomy" id="282199"/>
    <lineage>
        <taxon>Bacteria</taxon>
        <taxon>Pseudomonadati</taxon>
        <taxon>Pseudomonadota</taxon>
        <taxon>Alphaproteobacteria</taxon>
        <taxon>Rhodobacterales</taxon>
        <taxon>Roseobacteraceae</taxon>
        <taxon>Nereida</taxon>
    </lineage>
</organism>
<proteinExistence type="predicted"/>
<keyword evidence="4" id="KW-1185">Reference proteome</keyword>
<dbReference type="InterPro" id="IPR036249">
    <property type="entry name" value="Thioredoxin-like_sf"/>
</dbReference>
<dbReference type="OrthoDB" id="7950124at2"/>
<feature type="chain" id="PRO_5006712098" evidence="1">
    <location>
        <begin position="20"/>
        <end position="130"/>
    </location>
</feature>
<dbReference type="SUPFAM" id="SSF52833">
    <property type="entry name" value="Thioredoxin-like"/>
    <property type="match status" value="1"/>
</dbReference>
<dbReference type="CDD" id="cd02947">
    <property type="entry name" value="TRX_family"/>
    <property type="match status" value="1"/>
</dbReference>
<keyword evidence="1" id="KW-0732">Signal</keyword>
<dbReference type="InterPro" id="IPR013766">
    <property type="entry name" value="Thioredoxin_domain"/>
</dbReference>
<dbReference type="RefSeq" id="WP_048598476.1">
    <property type="nucleotide sequence ID" value="NZ_CBFHGK010000012.1"/>
</dbReference>
<dbReference type="Gene3D" id="3.40.30.10">
    <property type="entry name" value="Glutaredoxin"/>
    <property type="match status" value="1"/>
</dbReference>
<gene>
    <name evidence="3" type="ORF">NIG5292_01104</name>
</gene>